<dbReference type="CDD" id="cd00093">
    <property type="entry name" value="HTH_XRE"/>
    <property type="match status" value="1"/>
</dbReference>
<protein>
    <recommendedName>
        <fullName evidence="2">HTH cro/C1-type domain-containing protein</fullName>
    </recommendedName>
</protein>
<dbReference type="SMART" id="SM00530">
    <property type="entry name" value="HTH_XRE"/>
    <property type="match status" value="1"/>
</dbReference>
<evidence type="ECO:0000259" key="2">
    <source>
        <dbReference type="PROSITE" id="PS50943"/>
    </source>
</evidence>
<evidence type="ECO:0000313" key="3">
    <source>
        <dbReference type="EMBL" id="MPN03454.1"/>
    </source>
</evidence>
<organism evidence="3">
    <name type="scientific">bioreactor metagenome</name>
    <dbReference type="NCBI Taxonomy" id="1076179"/>
    <lineage>
        <taxon>unclassified sequences</taxon>
        <taxon>metagenomes</taxon>
        <taxon>ecological metagenomes</taxon>
    </lineage>
</organism>
<dbReference type="PROSITE" id="PS50943">
    <property type="entry name" value="HTH_CROC1"/>
    <property type="match status" value="1"/>
</dbReference>
<gene>
    <name evidence="3" type="ORF">SDC9_150684</name>
</gene>
<dbReference type="PANTHER" id="PTHR46558">
    <property type="entry name" value="TRACRIPTIONAL REGULATORY PROTEIN-RELATED-RELATED"/>
    <property type="match status" value="1"/>
</dbReference>
<dbReference type="SUPFAM" id="SSF47413">
    <property type="entry name" value="lambda repressor-like DNA-binding domains"/>
    <property type="match status" value="1"/>
</dbReference>
<name>A0A645ESH2_9ZZZZ</name>
<accession>A0A645ESH2</accession>
<dbReference type="Pfam" id="PF01381">
    <property type="entry name" value="HTH_3"/>
    <property type="match status" value="1"/>
</dbReference>
<dbReference type="GO" id="GO:0003677">
    <property type="term" value="F:DNA binding"/>
    <property type="evidence" value="ECO:0007669"/>
    <property type="project" value="UniProtKB-KW"/>
</dbReference>
<dbReference type="EMBL" id="VSSQ01049372">
    <property type="protein sequence ID" value="MPN03454.1"/>
    <property type="molecule type" value="Genomic_DNA"/>
</dbReference>
<comment type="caution">
    <text evidence="3">The sequence shown here is derived from an EMBL/GenBank/DDBJ whole genome shotgun (WGS) entry which is preliminary data.</text>
</comment>
<dbReference type="Gene3D" id="1.10.260.40">
    <property type="entry name" value="lambda repressor-like DNA-binding domains"/>
    <property type="match status" value="1"/>
</dbReference>
<dbReference type="InterPro" id="IPR010982">
    <property type="entry name" value="Lambda_DNA-bd_dom_sf"/>
</dbReference>
<proteinExistence type="predicted"/>
<sequence length="145" mass="15835">MKKFADKIREAREILGISQGTLAEKTGVSQRSVTAYETGAARPRGATLRRLARALNLSADYLLCDEIDDPKSGIEKDPYLETAHDAYGAHGEQEAGALLDQNRALFAGGSLSQEAKDAFFDAVMTAYVTCKEEARKTYGKKQNTE</sequence>
<dbReference type="AlphaFoldDB" id="A0A645ESH2"/>
<feature type="domain" description="HTH cro/C1-type" evidence="2">
    <location>
        <begin position="8"/>
        <end position="62"/>
    </location>
</feature>
<dbReference type="PANTHER" id="PTHR46558:SF4">
    <property type="entry name" value="DNA-BIDING PHAGE PROTEIN"/>
    <property type="match status" value="1"/>
</dbReference>
<reference evidence="3" key="1">
    <citation type="submission" date="2019-08" db="EMBL/GenBank/DDBJ databases">
        <authorList>
            <person name="Kucharzyk K."/>
            <person name="Murdoch R.W."/>
            <person name="Higgins S."/>
            <person name="Loffler F."/>
        </authorList>
    </citation>
    <scope>NUCLEOTIDE SEQUENCE</scope>
</reference>
<dbReference type="InterPro" id="IPR001387">
    <property type="entry name" value="Cro/C1-type_HTH"/>
</dbReference>
<keyword evidence="1" id="KW-0238">DNA-binding</keyword>
<evidence type="ECO:0000256" key="1">
    <source>
        <dbReference type="ARBA" id="ARBA00023125"/>
    </source>
</evidence>